<feature type="domain" description="VWFA" evidence="3">
    <location>
        <begin position="418"/>
        <end position="602"/>
    </location>
</feature>
<accession>A0A7C5AMD7</accession>
<dbReference type="Gene3D" id="3.40.50.410">
    <property type="entry name" value="von Willebrand factor, type A domain"/>
    <property type="match status" value="1"/>
</dbReference>
<sequence length="616" mass="68184">MTFTGFVGHSRAKLALILALLDPGVGGVVLVGDKGTGKTTLARLSRRLLPEGTPFVEVPLNLTLESLLGRVDFSAAVQWGRRSWEPGLLARAHGGVLMADDLHLLPPEAVHLILEARERGEVRVAREGLSHLFPCRFILLATLTPEEGSLSPHFLDRIGLWVPFSTLTSRRERLLLLKRHLAGSRDGGKRGDLLLAGRLRKARELLSRVEMPGGTQDYLAQLCLAAGVRGHRADLVLDRAARAYAVWRGALKVLPQHVKVVAPLVLAHRQRPPEAAPASPPPRPDSRHSPSPPEAESAPDRRDHSSPSPGLDFPEASGPVAPQEQVFPVGEPFGLRRLTFRRDRLERRTGGRRTATRYAGQSGRYCRSTARKRGQDVALDATLRAAAPWQVLRGRRDRILITDADLRYKERERRMGHLVLFVVDCSGSMGARRRMTATKGAILSLLQDCYQKRDQVALIVFRQQQAEVVLPPTASVELASRRLKKLPVGGRTPLAAGLLVAYRFMAQVWRKEPRRRLLVVVVSDGRANQGLSDLPIPEELRRLAALLRETPLTDYVVVDTEDKSHLLRTDLARELAGLLGAPYFTLEDLRAEHLTSLVQAHLLPQEKGVEYSGGRR</sequence>
<dbReference type="Gene3D" id="3.40.50.300">
    <property type="entry name" value="P-loop containing nucleotide triphosphate hydrolases"/>
    <property type="match status" value="1"/>
</dbReference>
<evidence type="ECO:0000256" key="2">
    <source>
        <dbReference type="SAM" id="MobiDB-lite"/>
    </source>
</evidence>
<dbReference type="GO" id="GO:0005524">
    <property type="term" value="F:ATP binding"/>
    <property type="evidence" value="ECO:0007669"/>
    <property type="project" value="InterPro"/>
</dbReference>
<feature type="compositionally biased region" description="Pro residues" evidence="2">
    <location>
        <begin position="274"/>
        <end position="283"/>
    </location>
</feature>
<evidence type="ECO:0000313" key="4">
    <source>
        <dbReference type="EMBL" id="HGZ12271.1"/>
    </source>
</evidence>
<reference evidence="4" key="1">
    <citation type="journal article" date="2020" name="mSystems">
        <title>Genome- and Community-Level Interaction Insights into Carbon Utilization and Element Cycling Functions of Hydrothermarchaeota in Hydrothermal Sediment.</title>
        <authorList>
            <person name="Zhou Z."/>
            <person name="Liu Y."/>
            <person name="Xu W."/>
            <person name="Pan J."/>
            <person name="Luo Z.H."/>
            <person name="Li M."/>
        </authorList>
    </citation>
    <scope>NUCLEOTIDE SEQUENCE [LARGE SCALE GENOMIC DNA]</scope>
    <source>
        <strain evidence="4">SpSt-853</strain>
    </source>
</reference>
<dbReference type="InterPro" id="IPR036465">
    <property type="entry name" value="vWFA_dom_sf"/>
</dbReference>
<dbReference type="PANTHER" id="PTHR35023:SF1">
    <property type="entry name" value="MG-PROTOPORPHYRIN IX CHELATASE"/>
    <property type="match status" value="1"/>
</dbReference>
<dbReference type="InterPro" id="IPR002035">
    <property type="entry name" value="VWF_A"/>
</dbReference>
<dbReference type="CDD" id="cd00009">
    <property type="entry name" value="AAA"/>
    <property type="match status" value="1"/>
</dbReference>
<dbReference type="Pfam" id="PF13519">
    <property type="entry name" value="VWA_2"/>
    <property type="match status" value="1"/>
</dbReference>
<dbReference type="EMBL" id="DTKJ01000059">
    <property type="protein sequence ID" value="HGZ12271.1"/>
    <property type="molecule type" value="Genomic_DNA"/>
</dbReference>
<comment type="caution">
    <text evidence="4">The sequence shown here is derived from an EMBL/GenBank/DDBJ whole genome shotgun (WGS) entry which is preliminary data.</text>
</comment>
<name>A0A7C5AMD7_9BACT</name>
<dbReference type="InterPro" id="IPR027417">
    <property type="entry name" value="P-loop_NTPase"/>
</dbReference>
<dbReference type="InterPro" id="IPR052989">
    <property type="entry name" value="Mg-chelatase_DI-like"/>
</dbReference>
<dbReference type="InterPro" id="IPR041628">
    <property type="entry name" value="ChlI/MoxR_AAA_lid"/>
</dbReference>
<dbReference type="Pfam" id="PF07728">
    <property type="entry name" value="AAA_5"/>
    <property type="match status" value="1"/>
</dbReference>
<dbReference type="Gene3D" id="1.10.8.80">
    <property type="entry name" value="Magnesium chelatase subunit I, C-Terminal domain"/>
    <property type="match status" value="1"/>
</dbReference>
<evidence type="ECO:0000259" key="3">
    <source>
        <dbReference type="PROSITE" id="PS50234"/>
    </source>
</evidence>
<proteinExistence type="inferred from homology"/>
<dbReference type="SUPFAM" id="SSF53300">
    <property type="entry name" value="vWA-like"/>
    <property type="match status" value="1"/>
</dbReference>
<gene>
    <name evidence="4" type="ORF">ENW48_08630</name>
</gene>
<dbReference type="PANTHER" id="PTHR35023">
    <property type="entry name" value="CHELATASE-RELATED"/>
    <property type="match status" value="1"/>
</dbReference>
<protein>
    <submittedName>
        <fullName evidence="4">VWA domain-containing protein</fullName>
    </submittedName>
</protein>
<dbReference type="SMART" id="SM00327">
    <property type="entry name" value="VWA"/>
    <property type="match status" value="1"/>
</dbReference>
<dbReference type="InterPro" id="IPR003593">
    <property type="entry name" value="AAA+_ATPase"/>
</dbReference>
<dbReference type="AlphaFoldDB" id="A0A7C5AMD7"/>
<organism evidence="4">
    <name type="scientific">Desulfobacca acetoxidans</name>
    <dbReference type="NCBI Taxonomy" id="60893"/>
    <lineage>
        <taxon>Bacteria</taxon>
        <taxon>Pseudomonadati</taxon>
        <taxon>Thermodesulfobacteriota</taxon>
        <taxon>Desulfobaccia</taxon>
        <taxon>Desulfobaccales</taxon>
        <taxon>Desulfobaccaceae</taxon>
        <taxon>Desulfobacca</taxon>
    </lineage>
</organism>
<dbReference type="SMART" id="SM00382">
    <property type="entry name" value="AAA"/>
    <property type="match status" value="1"/>
</dbReference>
<dbReference type="PROSITE" id="PS50234">
    <property type="entry name" value="VWFA"/>
    <property type="match status" value="1"/>
</dbReference>
<dbReference type="GO" id="GO:0016887">
    <property type="term" value="F:ATP hydrolysis activity"/>
    <property type="evidence" value="ECO:0007669"/>
    <property type="project" value="InterPro"/>
</dbReference>
<dbReference type="Pfam" id="PF17863">
    <property type="entry name" value="AAA_lid_2"/>
    <property type="match status" value="1"/>
</dbReference>
<comment type="similarity">
    <text evidence="1">Belongs to the Mg-chelatase subunits D/I family.</text>
</comment>
<evidence type="ECO:0000256" key="1">
    <source>
        <dbReference type="ARBA" id="ARBA00005799"/>
    </source>
</evidence>
<dbReference type="InterPro" id="IPR041702">
    <property type="entry name" value="BchD/ChlD_VWA"/>
</dbReference>
<dbReference type="CDD" id="cd01451">
    <property type="entry name" value="vWA_Magnesium_chelatase"/>
    <property type="match status" value="1"/>
</dbReference>
<dbReference type="SUPFAM" id="SSF52540">
    <property type="entry name" value="P-loop containing nucleoside triphosphate hydrolases"/>
    <property type="match status" value="1"/>
</dbReference>
<dbReference type="InterPro" id="IPR011704">
    <property type="entry name" value="ATPase_dyneun-rel_AAA"/>
</dbReference>
<feature type="region of interest" description="Disordered" evidence="2">
    <location>
        <begin position="271"/>
        <end position="328"/>
    </location>
</feature>